<reference evidence="14 15" key="1">
    <citation type="journal article" date="2012" name="Int. J. Syst. Evol. Microbiol.">
        <title>Flammeovirga pacifica sp. nov., isolated from deep-sea sediment.</title>
        <authorList>
            <person name="Xu H."/>
            <person name="Fu Y."/>
            <person name="Yang N."/>
            <person name="Ding Z."/>
            <person name="Lai Q."/>
            <person name="Zeng R."/>
        </authorList>
    </citation>
    <scope>NUCLEOTIDE SEQUENCE [LARGE SCALE GENOMIC DNA]</scope>
    <source>
        <strain evidence="15">DSM 24597 / LMG 26175 / WPAGA1</strain>
    </source>
</reference>
<protein>
    <recommendedName>
        <fullName evidence="16">Ion transporter</fullName>
    </recommendedName>
</protein>
<evidence type="ECO:0000256" key="2">
    <source>
        <dbReference type="ARBA" id="ARBA00022448"/>
    </source>
</evidence>
<organism evidence="14 15">
    <name type="scientific">Flammeovirga pacifica</name>
    <dbReference type="NCBI Taxonomy" id="915059"/>
    <lineage>
        <taxon>Bacteria</taxon>
        <taxon>Pseudomonadati</taxon>
        <taxon>Bacteroidota</taxon>
        <taxon>Cytophagia</taxon>
        <taxon>Cytophagales</taxon>
        <taxon>Flammeovirgaceae</taxon>
        <taxon>Flammeovirga</taxon>
    </lineage>
</organism>
<dbReference type="SUPFAM" id="SSF81324">
    <property type="entry name" value="Voltage-gated potassium channels"/>
    <property type="match status" value="1"/>
</dbReference>
<dbReference type="OrthoDB" id="9813518at2"/>
<evidence type="ECO:0000256" key="6">
    <source>
        <dbReference type="ARBA" id="ARBA00022958"/>
    </source>
</evidence>
<evidence type="ECO:0000256" key="9">
    <source>
        <dbReference type="ARBA" id="ARBA00023136"/>
    </source>
</evidence>
<evidence type="ECO:0000256" key="4">
    <source>
        <dbReference type="ARBA" id="ARBA00022692"/>
    </source>
</evidence>
<dbReference type="GO" id="GO:0034765">
    <property type="term" value="P:regulation of monoatomic ion transmembrane transport"/>
    <property type="evidence" value="ECO:0007669"/>
    <property type="project" value="TreeGrafter"/>
</dbReference>
<evidence type="ECO:0000256" key="7">
    <source>
        <dbReference type="ARBA" id="ARBA00022989"/>
    </source>
</evidence>
<evidence type="ECO:0000259" key="12">
    <source>
        <dbReference type="Pfam" id="PF07885"/>
    </source>
</evidence>
<feature type="transmembrane region" description="Helical" evidence="11">
    <location>
        <begin position="121"/>
        <end position="146"/>
    </location>
</feature>
<dbReference type="Pfam" id="PF07885">
    <property type="entry name" value="Ion_trans_2"/>
    <property type="match status" value="1"/>
</dbReference>
<keyword evidence="15" id="KW-1185">Reference proteome</keyword>
<dbReference type="InterPro" id="IPR041647">
    <property type="entry name" value="IRK_C"/>
</dbReference>
<keyword evidence="10" id="KW-0407">Ion channel</keyword>
<dbReference type="PANTHER" id="PTHR11767">
    <property type="entry name" value="INWARD RECTIFIER POTASSIUM CHANNEL"/>
    <property type="match status" value="1"/>
</dbReference>
<keyword evidence="8" id="KW-0406">Ion transport</keyword>
<keyword evidence="7 11" id="KW-1133">Transmembrane helix</keyword>
<evidence type="ECO:0000256" key="8">
    <source>
        <dbReference type="ARBA" id="ARBA00023065"/>
    </source>
</evidence>
<sequence length="320" mass="36700">MSDKSKKILDPGVGASYRHRTRRIINPDGSFNVRRVGTLNVIQDAYHWLITIQWIPFIVVITSIILMTNFIYAYIYWLIGIEHIRGAATGLFWDDYLSALFFSVQTFTTVGYGAMSPDSQFVGLIASLEAFNGLLLSAFSTGILYGRFSRPISKIKFSEVALLTPYKESDNMSIQFRIINKRANTVLHMKASVFLSLNVKEDQDGTYSHRRDFYDLSLERSSIMFMPLSWTIVHVIDKNSPLYGITVEELVKRQAEMLITLNGYDETFGQDTYAYHSYVAEEFEANKRFIRNFNVADDGMILLHVNDVDLREDISPKEEN</sequence>
<keyword evidence="4 11" id="KW-0812">Transmembrane</keyword>
<evidence type="ECO:0000256" key="11">
    <source>
        <dbReference type="SAM" id="Phobius"/>
    </source>
</evidence>
<dbReference type="AlphaFoldDB" id="A0A1S1Z2L9"/>
<dbReference type="InterPro" id="IPR013099">
    <property type="entry name" value="K_chnl_dom"/>
</dbReference>
<dbReference type="RefSeq" id="WP_052432321.1">
    <property type="nucleotide sequence ID" value="NZ_JRYR02000001.1"/>
</dbReference>
<dbReference type="PRINTS" id="PR01320">
    <property type="entry name" value="KIRCHANNEL"/>
</dbReference>
<dbReference type="STRING" id="915059.NH26_14785"/>
<dbReference type="Gene3D" id="2.60.40.1400">
    <property type="entry name" value="G protein-activated inward rectifier potassium channel 1"/>
    <property type="match status" value="1"/>
</dbReference>
<name>A0A1S1Z2L9_FLAPC</name>
<evidence type="ECO:0000256" key="3">
    <source>
        <dbReference type="ARBA" id="ARBA00022538"/>
    </source>
</evidence>
<dbReference type="EMBL" id="JRYR02000001">
    <property type="protein sequence ID" value="OHX67524.1"/>
    <property type="molecule type" value="Genomic_DNA"/>
</dbReference>
<feature type="transmembrane region" description="Helical" evidence="11">
    <location>
        <begin position="54"/>
        <end position="75"/>
    </location>
</feature>
<evidence type="ECO:0000256" key="1">
    <source>
        <dbReference type="ARBA" id="ARBA00004141"/>
    </source>
</evidence>
<dbReference type="InterPro" id="IPR013518">
    <property type="entry name" value="K_chnl_inward-rec_Kir_cyto"/>
</dbReference>
<dbReference type="Pfam" id="PF17655">
    <property type="entry name" value="IRK_C"/>
    <property type="match status" value="1"/>
</dbReference>
<dbReference type="GO" id="GO:1990573">
    <property type="term" value="P:potassium ion import across plasma membrane"/>
    <property type="evidence" value="ECO:0007669"/>
    <property type="project" value="TreeGrafter"/>
</dbReference>
<gene>
    <name evidence="14" type="ORF">NH26_14785</name>
</gene>
<dbReference type="GO" id="GO:0005886">
    <property type="term" value="C:plasma membrane"/>
    <property type="evidence" value="ECO:0007669"/>
    <property type="project" value="TreeGrafter"/>
</dbReference>
<feature type="domain" description="Inward rectifier potassium channel C-terminal" evidence="13">
    <location>
        <begin position="155"/>
        <end position="296"/>
    </location>
</feature>
<dbReference type="GO" id="GO:0034702">
    <property type="term" value="C:monoatomic ion channel complex"/>
    <property type="evidence" value="ECO:0007669"/>
    <property type="project" value="UniProtKB-KW"/>
</dbReference>
<keyword evidence="6" id="KW-0630">Potassium</keyword>
<keyword evidence="2" id="KW-0813">Transport</keyword>
<evidence type="ECO:0000313" key="15">
    <source>
        <dbReference type="Proteomes" id="UP000179797"/>
    </source>
</evidence>
<dbReference type="Gene3D" id="1.10.287.70">
    <property type="match status" value="1"/>
</dbReference>
<dbReference type="InterPro" id="IPR016449">
    <property type="entry name" value="K_chnl_inward-rec_Kir"/>
</dbReference>
<evidence type="ECO:0000256" key="10">
    <source>
        <dbReference type="ARBA" id="ARBA00023303"/>
    </source>
</evidence>
<accession>A0A1S1Z2L9</accession>
<keyword evidence="5" id="KW-0851">Voltage-gated channel</keyword>
<dbReference type="Proteomes" id="UP000179797">
    <property type="component" value="Unassembled WGS sequence"/>
</dbReference>
<keyword evidence="3" id="KW-0633">Potassium transport</keyword>
<keyword evidence="9 11" id="KW-0472">Membrane</keyword>
<feature type="transmembrane region" description="Helical" evidence="11">
    <location>
        <begin position="96"/>
        <end position="115"/>
    </location>
</feature>
<dbReference type="InterPro" id="IPR014756">
    <property type="entry name" value="Ig_E-set"/>
</dbReference>
<evidence type="ECO:0000313" key="14">
    <source>
        <dbReference type="EMBL" id="OHX67524.1"/>
    </source>
</evidence>
<feature type="domain" description="Potassium channel" evidence="12">
    <location>
        <begin position="73"/>
        <end position="144"/>
    </location>
</feature>
<comment type="subcellular location">
    <subcellularLocation>
        <location evidence="1">Membrane</location>
        <topology evidence="1">Multi-pass membrane protein</topology>
    </subcellularLocation>
</comment>
<evidence type="ECO:0000256" key="5">
    <source>
        <dbReference type="ARBA" id="ARBA00022882"/>
    </source>
</evidence>
<evidence type="ECO:0008006" key="16">
    <source>
        <dbReference type="Google" id="ProtNLM"/>
    </source>
</evidence>
<proteinExistence type="predicted"/>
<dbReference type="SUPFAM" id="SSF81296">
    <property type="entry name" value="E set domains"/>
    <property type="match status" value="1"/>
</dbReference>
<evidence type="ECO:0000259" key="13">
    <source>
        <dbReference type="Pfam" id="PF17655"/>
    </source>
</evidence>
<comment type="caution">
    <text evidence="14">The sequence shown here is derived from an EMBL/GenBank/DDBJ whole genome shotgun (WGS) entry which is preliminary data.</text>
</comment>
<dbReference type="GO" id="GO:0005242">
    <property type="term" value="F:inward rectifier potassium channel activity"/>
    <property type="evidence" value="ECO:0007669"/>
    <property type="project" value="InterPro"/>
</dbReference>